<dbReference type="KEGG" id="asan:AWM72_08625"/>
<proteinExistence type="inferred from homology"/>
<reference evidence="8" key="2">
    <citation type="submission" date="2016-01" db="EMBL/GenBank/DDBJ databases">
        <title>Six Aerococcus type strain genome sequencing and assembly using PacBio and Illumina Hiseq.</title>
        <authorList>
            <person name="Carkaci D."/>
            <person name="Dargis R."/>
            <person name="Nielsen X.C."/>
            <person name="Skovgaard O."/>
            <person name="Fuursted K."/>
            <person name="Christensen J.J."/>
        </authorList>
    </citation>
    <scope>NUCLEOTIDE SEQUENCE [LARGE SCALE GENOMIC DNA]</scope>
    <source>
        <strain evidence="8">CCUG43001</strain>
    </source>
</reference>
<keyword evidence="2 4" id="KW-0547">Nucleotide-binding</keyword>
<dbReference type="GO" id="GO:0009396">
    <property type="term" value="P:folic acid-containing compound biosynthetic process"/>
    <property type="evidence" value="ECO:0007669"/>
    <property type="project" value="TreeGrafter"/>
</dbReference>
<protein>
    <recommendedName>
        <fullName evidence="5">5-formyltetrahydrofolate cyclo-ligase</fullName>
        <ecNumber evidence="5">6.3.3.2</ecNumber>
    </recommendedName>
</protein>
<feature type="binding site" evidence="4">
    <location>
        <position position="50"/>
    </location>
    <ligand>
        <name>substrate</name>
    </ligand>
</feature>
<dbReference type="EMBL" id="PKGY01000001">
    <property type="protein sequence ID" value="PKZ23182.1"/>
    <property type="molecule type" value="Genomic_DNA"/>
</dbReference>
<evidence type="ECO:0000313" key="6">
    <source>
        <dbReference type="EMBL" id="AMB94816.1"/>
    </source>
</evidence>
<dbReference type="GO" id="GO:0030272">
    <property type="term" value="F:5-formyltetrahydrofolate cyclo-ligase activity"/>
    <property type="evidence" value="ECO:0007669"/>
    <property type="project" value="UniProtKB-EC"/>
</dbReference>
<dbReference type="Proteomes" id="UP000234239">
    <property type="component" value="Unassembled WGS sequence"/>
</dbReference>
<dbReference type="InterPro" id="IPR024185">
    <property type="entry name" value="FTHF_cligase-like_sf"/>
</dbReference>
<evidence type="ECO:0000256" key="3">
    <source>
        <dbReference type="ARBA" id="ARBA00022840"/>
    </source>
</evidence>
<dbReference type="PANTHER" id="PTHR23407">
    <property type="entry name" value="ATPASE INHIBITOR/5-FORMYLTETRAHYDROFOLATE CYCLO-LIGASE"/>
    <property type="match status" value="1"/>
</dbReference>
<sequence length="187" mass="21556">MLSKKELRKAVKAKRQELSPEYYASASQKITDRLLKSEAYQEAQCIFTFLTMPREFDTEALIRQAWQDGKTIVVPRVESMGQMSLRRYDQGDELILSSLNIEEPSPEAEIVPLESIDWVTLPCMTCNPKGERLGYGGGFYDRFLAQYQGRISLPYFEELMVDDIPMDPHDHLVPHIVTEKAEYFPGR</sequence>
<comment type="cofactor">
    <cofactor evidence="5">
        <name>Mg(2+)</name>
        <dbReference type="ChEBI" id="CHEBI:18420"/>
    </cofactor>
</comment>
<dbReference type="InterPro" id="IPR002698">
    <property type="entry name" value="FTHF_cligase"/>
</dbReference>
<dbReference type="SUPFAM" id="SSF100950">
    <property type="entry name" value="NagB/RpiA/CoA transferase-like"/>
    <property type="match status" value="1"/>
</dbReference>
<reference evidence="6 8" key="1">
    <citation type="journal article" date="2016" name="Genome Announc.">
        <title>Complete Genome Sequences of Aerococcus christensenii CCUG 28831T, Aerococcus sanguinicola CCUG 43001T, Aerococcus urinae CCUG 36881T, Aerococcus urinaeequi CCUG 28094T, Aerococcus urinaehominis CCUG 42038 BT, and Aerococcus viridans CCUG 4311T.</title>
        <authorList>
            <person name="Carkaci D."/>
            <person name="Dargis R."/>
            <person name="Nielsen X.C."/>
            <person name="Skovgaard O."/>
            <person name="Fuursted K."/>
            <person name="Christensen J.J."/>
        </authorList>
    </citation>
    <scope>NUCLEOTIDE SEQUENCE [LARGE SCALE GENOMIC DNA]</scope>
    <source>
        <strain evidence="6 8">CCUG43001</strain>
    </source>
</reference>
<evidence type="ECO:0000313" key="9">
    <source>
        <dbReference type="Proteomes" id="UP000234239"/>
    </source>
</evidence>
<feature type="binding site" evidence="4">
    <location>
        <position position="55"/>
    </location>
    <ligand>
        <name>substrate</name>
    </ligand>
</feature>
<evidence type="ECO:0000313" key="8">
    <source>
        <dbReference type="Proteomes" id="UP000069912"/>
    </source>
</evidence>
<dbReference type="PIRSF" id="PIRSF006806">
    <property type="entry name" value="FTHF_cligase"/>
    <property type="match status" value="1"/>
</dbReference>
<evidence type="ECO:0000256" key="2">
    <source>
        <dbReference type="ARBA" id="ARBA00022741"/>
    </source>
</evidence>
<evidence type="ECO:0000256" key="1">
    <source>
        <dbReference type="ARBA" id="ARBA00010638"/>
    </source>
</evidence>
<organism evidence="6 8">
    <name type="scientific">Aerococcus sanguinicola</name>
    <dbReference type="NCBI Taxonomy" id="119206"/>
    <lineage>
        <taxon>Bacteria</taxon>
        <taxon>Bacillati</taxon>
        <taxon>Bacillota</taxon>
        <taxon>Bacilli</taxon>
        <taxon>Lactobacillales</taxon>
        <taxon>Aerococcaceae</taxon>
        <taxon>Aerococcus</taxon>
    </lineage>
</organism>
<accession>A0A0X8FCI7</accession>
<dbReference type="InterPro" id="IPR037171">
    <property type="entry name" value="NagB/RpiA_transferase-like"/>
</dbReference>
<comment type="catalytic activity">
    <reaction evidence="5">
        <text>(6S)-5-formyl-5,6,7,8-tetrahydrofolate + ATP = (6R)-5,10-methenyltetrahydrofolate + ADP + phosphate</text>
        <dbReference type="Rhea" id="RHEA:10488"/>
        <dbReference type="ChEBI" id="CHEBI:30616"/>
        <dbReference type="ChEBI" id="CHEBI:43474"/>
        <dbReference type="ChEBI" id="CHEBI:57455"/>
        <dbReference type="ChEBI" id="CHEBI:57457"/>
        <dbReference type="ChEBI" id="CHEBI:456216"/>
        <dbReference type="EC" id="6.3.3.2"/>
    </reaction>
</comment>
<evidence type="ECO:0000256" key="5">
    <source>
        <dbReference type="RuleBase" id="RU361279"/>
    </source>
</evidence>
<feature type="binding site" evidence="4">
    <location>
        <begin position="4"/>
        <end position="8"/>
    </location>
    <ligand>
        <name>ATP</name>
        <dbReference type="ChEBI" id="CHEBI:30616"/>
    </ligand>
</feature>
<keyword evidence="3 4" id="KW-0067">ATP-binding</keyword>
<feature type="binding site" evidence="4">
    <location>
        <begin position="132"/>
        <end position="140"/>
    </location>
    <ligand>
        <name>ATP</name>
        <dbReference type="ChEBI" id="CHEBI:30616"/>
    </ligand>
</feature>
<dbReference type="AlphaFoldDB" id="A0A0X8FCI7"/>
<dbReference type="GO" id="GO:0046872">
    <property type="term" value="F:metal ion binding"/>
    <property type="evidence" value="ECO:0007669"/>
    <property type="project" value="UniProtKB-KW"/>
</dbReference>
<dbReference type="PANTHER" id="PTHR23407:SF1">
    <property type="entry name" value="5-FORMYLTETRAHYDROFOLATE CYCLO-LIGASE"/>
    <property type="match status" value="1"/>
</dbReference>
<dbReference type="Proteomes" id="UP000069912">
    <property type="component" value="Chromosome"/>
</dbReference>
<keyword evidence="8" id="KW-1185">Reference proteome</keyword>
<dbReference type="Gene3D" id="3.40.50.10420">
    <property type="entry name" value="NagB/RpiA/CoA transferase-like"/>
    <property type="match status" value="1"/>
</dbReference>
<reference evidence="7 9" key="3">
    <citation type="submission" date="2017-12" db="EMBL/GenBank/DDBJ databases">
        <title>Phylogenetic diversity of female urinary microbiome.</title>
        <authorList>
            <person name="Thomas-White K."/>
            <person name="Wolfe A.J."/>
        </authorList>
    </citation>
    <scope>NUCLEOTIDE SEQUENCE [LARGE SCALE GENOMIC DNA]</scope>
    <source>
        <strain evidence="7 9">UMB0139</strain>
    </source>
</reference>
<dbReference type="GO" id="GO:0005524">
    <property type="term" value="F:ATP binding"/>
    <property type="evidence" value="ECO:0007669"/>
    <property type="project" value="UniProtKB-KW"/>
</dbReference>
<dbReference type="GeneID" id="92904132"/>
<dbReference type="NCBIfam" id="TIGR02727">
    <property type="entry name" value="MTHFS_bact"/>
    <property type="match status" value="1"/>
</dbReference>
<comment type="similarity">
    <text evidence="1 5">Belongs to the 5-formyltetrahydrofolate cyclo-ligase family.</text>
</comment>
<dbReference type="EC" id="6.3.3.2" evidence="5"/>
<keyword evidence="5" id="KW-0479">Metal-binding</keyword>
<dbReference type="OrthoDB" id="9801938at2"/>
<name>A0A0X8FCI7_9LACT</name>
<evidence type="ECO:0000313" key="7">
    <source>
        <dbReference type="EMBL" id="PKZ23182.1"/>
    </source>
</evidence>
<keyword evidence="5" id="KW-0460">Magnesium</keyword>
<gene>
    <name evidence="6" type="ORF">AWM72_08625</name>
    <name evidence="7" type="ORF">CYJ28_01130</name>
</gene>
<dbReference type="GO" id="GO:0035999">
    <property type="term" value="P:tetrahydrofolate interconversion"/>
    <property type="evidence" value="ECO:0007669"/>
    <property type="project" value="TreeGrafter"/>
</dbReference>
<keyword evidence="7" id="KW-0436">Ligase</keyword>
<dbReference type="Pfam" id="PF01812">
    <property type="entry name" value="5-FTHF_cyc-lig"/>
    <property type="match status" value="1"/>
</dbReference>
<evidence type="ECO:0000256" key="4">
    <source>
        <dbReference type="PIRSR" id="PIRSR006806-1"/>
    </source>
</evidence>
<dbReference type="RefSeq" id="WP_067976269.1">
    <property type="nucleotide sequence ID" value="NZ_CAJHKM010000003.1"/>
</dbReference>
<dbReference type="EMBL" id="CP014160">
    <property type="protein sequence ID" value="AMB94816.1"/>
    <property type="molecule type" value="Genomic_DNA"/>
</dbReference>